<organism evidence="1 2">
    <name type="scientific">Caballeronia ptereochthonis</name>
    <dbReference type="NCBI Taxonomy" id="1777144"/>
    <lineage>
        <taxon>Bacteria</taxon>
        <taxon>Pseudomonadati</taxon>
        <taxon>Pseudomonadota</taxon>
        <taxon>Betaproteobacteria</taxon>
        <taxon>Burkholderiales</taxon>
        <taxon>Burkholderiaceae</taxon>
        <taxon>Caballeronia</taxon>
    </lineage>
</organism>
<proteinExistence type="predicted"/>
<evidence type="ECO:0000313" key="1">
    <source>
        <dbReference type="EMBL" id="SAK49005.1"/>
    </source>
</evidence>
<gene>
    <name evidence="1" type="ORF">AWB83_01020</name>
</gene>
<dbReference type="EMBL" id="FCOB02000004">
    <property type="protein sequence ID" value="SAK49005.1"/>
    <property type="molecule type" value="Genomic_DNA"/>
</dbReference>
<protein>
    <recommendedName>
        <fullName evidence="3">TetR family transcriptional regulator</fullName>
    </recommendedName>
</protein>
<reference evidence="1" key="1">
    <citation type="submission" date="2016-01" db="EMBL/GenBank/DDBJ databases">
        <authorList>
            <person name="Peeters C."/>
        </authorList>
    </citation>
    <scope>NUCLEOTIDE SEQUENCE [LARGE SCALE GENOMIC DNA]</scope>
    <source>
        <strain evidence="1">LMG 29326</strain>
    </source>
</reference>
<dbReference type="AlphaFoldDB" id="A0A157ZU23"/>
<evidence type="ECO:0000313" key="2">
    <source>
        <dbReference type="Proteomes" id="UP000054978"/>
    </source>
</evidence>
<evidence type="ECO:0008006" key="3">
    <source>
        <dbReference type="Google" id="ProtNLM"/>
    </source>
</evidence>
<keyword evidence="2" id="KW-1185">Reference proteome</keyword>
<dbReference type="Proteomes" id="UP000054978">
    <property type="component" value="Unassembled WGS sequence"/>
</dbReference>
<name>A0A157ZU23_9BURK</name>
<accession>A0A157ZU23</accession>
<comment type="caution">
    <text evidence="1">The sequence shown here is derived from an EMBL/GenBank/DDBJ whole genome shotgun (WGS) entry which is preliminary data.</text>
</comment>
<sequence length="151" mass="17173">MFEVLNMFFDYIEGSRVSSSRNLPADDAILKANLWYSRAYASNANLFTAIHRNAELCKIREPRNDQWAMKVVHVSGRRRGRKFTGAERVEYAGTIRILITMTIETLSERYINNDALISEAFPGPDDIAKKISAIWHEVMKRYEAAPATGTA</sequence>